<gene>
    <name evidence="2" type="ORF">EDC24_2898</name>
</gene>
<comment type="caution">
    <text evidence="2">The sequence shown here is derived from an EMBL/GenBank/DDBJ whole genome shotgun (WGS) entry which is preliminary data.</text>
</comment>
<proteinExistence type="predicted"/>
<accession>A0A3N5C1M5</accession>
<feature type="transmembrane region" description="Helical" evidence="1">
    <location>
        <begin position="51"/>
        <end position="69"/>
    </location>
</feature>
<reference evidence="2 3" key="1">
    <citation type="submission" date="2018-11" db="EMBL/GenBank/DDBJ databases">
        <title>Genomic Encyclopedia of Type Strains, Phase IV (KMG-IV): sequencing the most valuable type-strain genomes for metagenomic binning, comparative biology and taxonomic classification.</title>
        <authorList>
            <person name="Goeker M."/>
        </authorList>
    </citation>
    <scope>NUCLEOTIDE SEQUENCE [LARGE SCALE GENOMIC DNA]</scope>
    <source>
        <strain evidence="2 3">DSM 18090</strain>
    </source>
</reference>
<keyword evidence="1" id="KW-0812">Transmembrane</keyword>
<sequence length="106" mass="12052">MSSHVDLWKLIKVISVFCVAIGVPSFFYFFGYRLTGSTEVDFNLISYTNPFFYFNVLVILFGAIAGMVGQSVERNNYTFQSTIIFSVVVRIALMIFIIAILSWIIV</sequence>
<dbReference type="Proteomes" id="UP000276443">
    <property type="component" value="Unassembled WGS sequence"/>
</dbReference>
<protein>
    <submittedName>
        <fullName evidence="2">Uncharacterized protein</fullName>
    </submittedName>
</protein>
<evidence type="ECO:0000313" key="2">
    <source>
        <dbReference type="EMBL" id="RPF50081.1"/>
    </source>
</evidence>
<dbReference type="RefSeq" id="WP_124223697.1">
    <property type="nucleotide sequence ID" value="NZ_RKRF01000014.1"/>
</dbReference>
<feature type="transmembrane region" description="Helical" evidence="1">
    <location>
        <begin position="12"/>
        <end position="31"/>
    </location>
</feature>
<dbReference type="EMBL" id="RKRF01000014">
    <property type="protein sequence ID" value="RPF50081.1"/>
    <property type="molecule type" value="Genomic_DNA"/>
</dbReference>
<keyword evidence="1" id="KW-0472">Membrane</keyword>
<dbReference type="AlphaFoldDB" id="A0A3N5C1M5"/>
<organism evidence="2 3">
    <name type="scientific">Aquisalibacillus elongatus</name>
    <dbReference type="NCBI Taxonomy" id="485577"/>
    <lineage>
        <taxon>Bacteria</taxon>
        <taxon>Bacillati</taxon>
        <taxon>Bacillota</taxon>
        <taxon>Bacilli</taxon>
        <taxon>Bacillales</taxon>
        <taxon>Bacillaceae</taxon>
        <taxon>Aquisalibacillus</taxon>
    </lineage>
</organism>
<dbReference type="OrthoDB" id="10001946at2"/>
<keyword evidence="1" id="KW-1133">Transmembrane helix</keyword>
<evidence type="ECO:0000313" key="3">
    <source>
        <dbReference type="Proteomes" id="UP000276443"/>
    </source>
</evidence>
<name>A0A3N5C1M5_9BACI</name>
<evidence type="ECO:0000256" key="1">
    <source>
        <dbReference type="SAM" id="Phobius"/>
    </source>
</evidence>
<keyword evidence="3" id="KW-1185">Reference proteome</keyword>
<feature type="transmembrane region" description="Helical" evidence="1">
    <location>
        <begin position="81"/>
        <end position="105"/>
    </location>
</feature>